<dbReference type="Gene3D" id="3.30.1390.20">
    <property type="entry name" value="Ribosomal protein L30, ferredoxin-like fold domain"/>
    <property type="match status" value="1"/>
</dbReference>
<dbReference type="RefSeq" id="WP_030532873.1">
    <property type="nucleotide sequence ID" value="NZ_JOIJ01000010.1"/>
</dbReference>
<evidence type="ECO:0000256" key="2">
    <source>
        <dbReference type="ARBA" id="ARBA00011838"/>
    </source>
</evidence>
<evidence type="ECO:0000259" key="7">
    <source>
        <dbReference type="Pfam" id="PF00327"/>
    </source>
</evidence>
<comment type="subunit">
    <text evidence="2 5">Part of the 50S ribosomal subunit.</text>
</comment>
<dbReference type="PANTHER" id="PTHR15892:SF2">
    <property type="entry name" value="LARGE RIBOSOMAL SUBUNIT PROTEIN UL30M"/>
    <property type="match status" value="1"/>
</dbReference>
<sequence>MAQLKVTQIKSTIGTRQSHRDTLRTLGLRKIRQSVVREDTPDVRGLVHTVRHLVSVEEVKS</sequence>
<dbReference type="AlphaFoldDB" id="A0A660CK24"/>
<dbReference type="HAMAP" id="MF_01371_B">
    <property type="entry name" value="Ribosomal_uL30_B"/>
    <property type="match status" value="1"/>
</dbReference>
<dbReference type="EMBL" id="VLJV01000001">
    <property type="protein sequence ID" value="TWH22227.1"/>
    <property type="molecule type" value="Genomic_DNA"/>
</dbReference>
<dbReference type="InterPro" id="IPR036919">
    <property type="entry name" value="Ribo_uL30_ferredoxin-like_sf"/>
</dbReference>
<dbReference type="CDD" id="cd01658">
    <property type="entry name" value="Ribosomal_L30"/>
    <property type="match status" value="1"/>
</dbReference>
<dbReference type="Proteomes" id="UP000317303">
    <property type="component" value="Unassembled WGS sequence"/>
</dbReference>
<dbReference type="SUPFAM" id="SSF55129">
    <property type="entry name" value="Ribosomal protein L30p/L7e"/>
    <property type="match status" value="1"/>
</dbReference>
<proteinExistence type="inferred from homology"/>
<dbReference type="Pfam" id="PF00327">
    <property type="entry name" value="Ribosomal_L30"/>
    <property type="match status" value="1"/>
</dbReference>
<dbReference type="InterPro" id="IPR005996">
    <property type="entry name" value="Ribosomal_uL30_bac-type"/>
</dbReference>
<keyword evidence="3 5" id="KW-0689">Ribosomal protein</keyword>
<dbReference type="NCBIfam" id="TIGR01308">
    <property type="entry name" value="rpmD_bact"/>
    <property type="match status" value="1"/>
</dbReference>
<evidence type="ECO:0000256" key="4">
    <source>
        <dbReference type="ARBA" id="ARBA00023274"/>
    </source>
</evidence>
<dbReference type="PIRSF" id="PIRSF002211">
    <property type="entry name" value="Ribosomal_L30_bac-type"/>
    <property type="match status" value="1"/>
</dbReference>
<dbReference type="FunFam" id="3.30.1390.20:FF:000001">
    <property type="entry name" value="50S ribosomal protein L30"/>
    <property type="match status" value="1"/>
</dbReference>
<name>A0A660CK24_9PSEU</name>
<reference evidence="8 9" key="1">
    <citation type="submission" date="2019-07" db="EMBL/GenBank/DDBJ databases">
        <title>R&amp;d 2014.</title>
        <authorList>
            <person name="Klenk H.-P."/>
        </authorList>
    </citation>
    <scope>NUCLEOTIDE SEQUENCE [LARGE SCALE GENOMIC DNA]</scope>
    <source>
        <strain evidence="8 9">DSM 43194</strain>
    </source>
</reference>
<dbReference type="InterPro" id="IPR016082">
    <property type="entry name" value="Ribosomal_uL30_ferredoxin-like"/>
</dbReference>
<dbReference type="GO" id="GO:0022625">
    <property type="term" value="C:cytosolic large ribosomal subunit"/>
    <property type="evidence" value="ECO:0007669"/>
    <property type="project" value="TreeGrafter"/>
</dbReference>
<feature type="domain" description="Large ribosomal subunit protein uL30-like ferredoxin-like fold" evidence="7">
    <location>
        <begin position="4"/>
        <end position="54"/>
    </location>
</feature>
<dbReference type="GO" id="GO:0003735">
    <property type="term" value="F:structural constituent of ribosome"/>
    <property type="evidence" value="ECO:0007669"/>
    <property type="project" value="InterPro"/>
</dbReference>
<protein>
    <recommendedName>
        <fullName evidence="5">Large ribosomal subunit protein uL30</fullName>
    </recommendedName>
</protein>
<evidence type="ECO:0000256" key="3">
    <source>
        <dbReference type="ARBA" id="ARBA00022980"/>
    </source>
</evidence>
<dbReference type="InterPro" id="IPR018038">
    <property type="entry name" value="Ribosomal_uL30_CS"/>
</dbReference>
<comment type="similarity">
    <text evidence="1 5 6">Belongs to the universal ribosomal protein uL30 family.</text>
</comment>
<dbReference type="PANTHER" id="PTHR15892">
    <property type="entry name" value="MITOCHONDRIAL RIBOSOMAL PROTEIN L30"/>
    <property type="match status" value="1"/>
</dbReference>
<dbReference type="OrthoDB" id="9812790at2"/>
<comment type="caution">
    <text evidence="8">The sequence shown here is derived from an EMBL/GenBank/DDBJ whole genome shotgun (WGS) entry which is preliminary data.</text>
</comment>
<gene>
    <name evidence="5" type="primary">rpmD</name>
    <name evidence="8" type="ORF">JD82_04104</name>
</gene>
<evidence type="ECO:0000256" key="1">
    <source>
        <dbReference type="ARBA" id="ARBA00007594"/>
    </source>
</evidence>
<keyword evidence="4 5" id="KW-0687">Ribonucleoprotein</keyword>
<evidence type="ECO:0000256" key="6">
    <source>
        <dbReference type="RuleBase" id="RU003734"/>
    </source>
</evidence>
<organism evidence="8 9">
    <name type="scientific">Prauserella rugosa</name>
    <dbReference type="NCBI Taxonomy" id="43354"/>
    <lineage>
        <taxon>Bacteria</taxon>
        <taxon>Bacillati</taxon>
        <taxon>Actinomycetota</taxon>
        <taxon>Actinomycetes</taxon>
        <taxon>Pseudonocardiales</taxon>
        <taxon>Pseudonocardiaceae</taxon>
        <taxon>Prauserella</taxon>
    </lineage>
</organism>
<evidence type="ECO:0000256" key="5">
    <source>
        <dbReference type="HAMAP-Rule" id="MF_01371"/>
    </source>
</evidence>
<dbReference type="GO" id="GO:0006412">
    <property type="term" value="P:translation"/>
    <property type="evidence" value="ECO:0007669"/>
    <property type="project" value="UniProtKB-UniRule"/>
</dbReference>
<evidence type="ECO:0000313" key="9">
    <source>
        <dbReference type="Proteomes" id="UP000317303"/>
    </source>
</evidence>
<dbReference type="PROSITE" id="PS00634">
    <property type="entry name" value="RIBOSOMAL_L30"/>
    <property type="match status" value="1"/>
</dbReference>
<keyword evidence="9" id="KW-1185">Reference proteome</keyword>
<evidence type="ECO:0000313" key="8">
    <source>
        <dbReference type="EMBL" id="TWH22227.1"/>
    </source>
</evidence>
<accession>A0A660CK24</accession>